<evidence type="ECO:0000259" key="9">
    <source>
        <dbReference type="Pfam" id="PF13231"/>
    </source>
</evidence>
<proteinExistence type="predicted"/>
<dbReference type="InterPro" id="IPR050297">
    <property type="entry name" value="LipidA_mod_glycosyltrf_83"/>
</dbReference>
<gene>
    <name evidence="10" type="ORF">Q664_27420</name>
</gene>
<dbReference type="AlphaFoldDB" id="A0A084SQ61"/>
<protein>
    <recommendedName>
        <fullName evidence="9">Glycosyltransferase RgtA/B/C/D-like domain-containing protein</fullName>
    </recommendedName>
</protein>
<evidence type="ECO:0000256" key="6">
    <source>
        <dbReference type="ARBA" id="ARBA00022989"/>
    </source>
</evidence>
<dbReference type="PANTHER" id="PTHR33908">
    <property type="entry name" value="MANNOSYLTRANSFERASE YKCB-RELATED"/>
    <property type="match status" value="1"/>
</dbReference>
<feature type="transmembrane region" description="Helical" evidence="8">
    <location>
        <begin position="117"/>
        <end position="145"/>
    </location>
</feature>
<dbReference type="Proteomes" id="UP000028547">
    <property type="component" value="Unassembled WGS sequence"/>
</dbReference>
<keyword evidence="7 8" id="KW-0472">Membrane</keyword>
<evidence type="ECO:0000256" key="7">
    <source>
        <dbReference type="ARBA" id="ARBA00023136"/>
    </source>
</evidence>
<name>A0A084SQ61_9BACT</name>
<comment type="subcellular location">
    <subcellularLocation>
        <location evidence="1">Cell membrane</location>
        <topology evidence="1">Multi-pass membrane protein</topology>
    </subcellularLocation>
</comment>
<organism evidence="10 11">
    <name type="scientific">Archangium violaceum Cb vi76</name>
    <dbReference type="NCBI Taxonomy" id="1406225"/>
    <lineage>
        <taxon>Bacteria</taxon>
        <taxon>Pseudomonadati</taxon>
        <taxon>Myxococcota</taxon>
        <taxon>Myxococcia</taxon>
        <taxon>Myxococcales</taxon>
        <taxon>Cystobacterineae</taxon>
        <taxon>Archangiaceae</taxon>
        <taxon>Archangium</taxon>
    </lineage>
</organism>
<dbReference type="GO" id="GO:0005886">
    <property type="term" value="C:plasma membrane"/>
    <property type="evidence" value="ECO:0007669"/>
    <property type="project" value="UniProtKB-SubCell"/>
</dbReference>
<feature type="transmembrane region" description="Helical" evidence="8">
    <location>
        <begin position="463"/>
        <end position="486"/>
    </location>
</feature>
<evidence type="ECO:0000256" key="2">
    <source>
        <dbReference type="ARBA" id="ARBA00022475"/>
    </source>
</evidence>
<comment type="caution">
    <text evidence="10">The sequence shown here is derived from an EMBL/GenBank/DDBJ whole genome shotgun (WGS) entry which is preliminary data.</text>
</comment>
<feature type="transmembrane region" description="Helical" evidence="8">
    <location>
        <begin position="258"/>
        <end position="279"/>
    </location>
</feature>
<dbReference type="Pfam" id="PF13231">
    <property type="entry name" value="PMT_2"/>
    <property type="match status" value="1"/>
</dbReference>
<accession>A0A084SQ61</accession>
<evidence type="ECO:0000313" key="11">
    <source>
        <dbReference type="Proteomes" id="UP000028547"/>
    </source>
</evidence>
<dbReference type="RefSeq" id="WP_043401755.1">
    <property type="nucleotide sequence ID" value="NZ_JPMI01000201.1"/>
</dbReference>
<evidence type="ECO:0000256" key="3">
    <source>
        <dbReference type="ARBA" id="ARBA00022676"/>
    </source>
</evidence>
<evidence type="ECO:0000256" key="4">
    <source>
        <dbReference type="ARBA" id="ARBA00022679"/>
    </source>
</evidence>
<dbReference type="InterPro" id="IPR038731">
    <property type="entry name" value="RgtA/B/C-like"/>
</dbReference>
<dbReference type="GO" id="GO:0016763">
    <property type="term" value="F:pentosyltransferase activity"/>
    <property type="evidence" value="ECO:0007669"/>
    <property type="project" value="TreeGrafter"/>
</dbReference>
<evidence type="ECO:0000256" key="5">
    <source>
        <dbReference type="ARBA" id="ARBA00022692"/>
    </source>
</evidence>
<feature type="transmembrane region" description="Helical" evidence="8">
    <location>
        <begin position="227"/>
        <end position="252"/>
    </location>
</feature>
<dbReference type="EMBL" id="JPMI01000201">
    <property type="protein sequence ID" value="KFA90596.1"/>
    <property type="molecule type" value="Genomic_DNA"/>
</dbReference>
<keyword evidence="4" id="KW-0808">Transferase</keyword>
<dbReference type="GO" id="GO:0009103">
    <property type="term" value="P:lipopolysaccharide biosynthetic process"/>
    <property type="evidence" value="ECO:0007669"/>
    <property type="project" value="UniProtKB-ARBA"/>
</dbReference>
<dbReference type="PANTHER" id="PTHR33908:SF11">
    <property type="entry name" value="MEMBRANE PROTEIN"/>
    <property type="match status" value="1"/>
</dbReference>
<feature type="transmembrane region" description="Helical" evidence="8">
    <location>
        <begin position="157"/>
        <end position="175"/>
    </location>
</feature>
<feature type="transmembrane region" description="Helical" evidence="8">
    <location>
        <begin position="291"/>
        <end position="311"/>
    </location>
</feature>
<keyword evidence="6 8" id="KW-1133">Transmembrane helix</keyword>
<evidence type="ECO:0000256" key="1">
    <source>
        <dbReference type="ARBA" id="ARBA00004651"/>
    </source>
</evidence>
<evidence type="ECO:0000313" key="10">
    <source>
        <dbReference type="EMBL" id="KFA90596.1"/>
    </source>
</evidence>
<keyword evidence="5 8" id="KW-0812">Transmembrane</keyword>
<sequence length="610" mass="68608">MTAGRAATREERWLALGLWVLGFVALWATESAVGFTRDESVYFYAGESYARWFQQLFREPARALTDAAIVRAWDYNHEHPALMKELFGLSHLLFHETLGWLRPAAAFRLPAFAMSALVPALTFLLGSAVYGRTAGLFAALSFLLVPRQYFNAELACFDMPIAAMWLLVVYAFWRALEDRNWGVLCGVFFGLALCTKHNALFLPFILAPFALWRAWTTTVDRPEARVWLWRVLGLFAAVAVLYGLLVVSLGPAGFQRKFFLLSPHTLLFAVLAVGALGMLHLQNEVHPPSALALLPMATMAVFGPIIFYLHWPYLWHAPVDRTAWYLNFHATHNHYTWFYLGKLLREPPFPLEYVVVKTALTVPTSLFVPMVTGWLAFAGRAVLSLFERTKSLVREPSLAECLVGLNAVASILIISHPQVPHFGGVKHWFPSMPFLGILAGVAVTRGCEALVERLRVRWPRLSLAAVAAPVFTLLMLPALIGLVRVFPYGTSFYSELAGGLPGAASLGMQRQFWSSNVTAVLPWINEHAPRNGRVFLHEVHGLSFRDYQRNGLLRSDLQPGGPFDSDVAAYQYHQEFREHEFNVWQAYGTRTPATGLYLDETPQIIVYQRR</sequence>
<evidence type="ECO:0000256" key="8">
    <source>
        <dbReference type="SAM" id="Phobius"/>
    </source>
</evidence>
<feature type="transmembrane region" description="Helical" evidence="8">
    <location>
        <begin position="181"/>
        <end position="206"/>
    </location>
</feature>
<keyword evidence="3" id="KW-0328">Glycosyltransferase</keyword>
<keyword evidence="2" id="KW-1003">Cell membrane</keyword>
<feature type="domain" description="Glycosyltransferase RgtA/B/C/D-like" evidence="9">
    <location>
        <begin position="105"/>
        <end position="238"/>
    </location>
</feature>
<feature type="transmembrane region" description="Helical" evidence="8">
    <location>
        <begin position="12"/>
        <end position="29"/>
    </location>
</feature>
<reference evidence="10 11" key="1">
    <citation type="submission" date="2014-07" db="EMBL/GenBank/DDBJ databases">
        <title>Draft Genome Sequence of Gephyronic Acid Producer, Cystobacter violaceus Strain Cb vi76.</title>
        <authorList>
            <person name="Stevens D.C."/>
            <person name="Young J."/>
            <person name="Carmichael R."/>
            <person name="Tan J."/>
            <person name="Taylor R.E."/>
        </authorList>
    </citation>
    <scope>NUCLEOTIDE SEQUENCE [LARGE SCALE GENOMIC DNA]</scope>
    <source>
        <strain evidence="10 11">Cb vi76</strain>
    </source>
</reference>